<dbReference type="SMART" id="SM00052">
    <property type="entry name" value="EAL"/>
    <property type="match status" value="1"/>
</dbReference>
<evidence type="ECO:0000259" key="1">
    <source>
        <dbReference type="PROSITE" id="PS50883"/>
    </source>
</evidence>
<dbReference type="Pfam" id="PF00563">
    <property type="entry name" value="EAL"/>
    <property type="match status" value="1"/>
</dbReference>
<keyword evidence="3" id="KW-1185">Reference proteome</keyword>
<dbReference type="SUPFAM" id="SSF141868">
    <property type="entry name" value="EAL domain-like"/>
    <property type="match status" value="1"/>
</dbReference>
<dbReference type="Proteomes" id="UP000324996">
    <property type="component" value="Unassembled WGS sequence"/>
</dbReference>
<dbReference type="InterPro" id="IPR050706">
    <property type="entry name" value="Cyclic-di-GMP_PDE-like"/>
</dbReference>
<evidence type="ECO:0000313" key="2">
    <source>
        <dbReference type="EMBL" id="GER03255.1"/>
    </source>
</evidence>
<dbReference type="EMBL" id="BKCN01000003">
    <property type="protein sequence ID" value="GER03255.1"/>
    <property type="molecule type" value="Genomic_DNA"/>
</dbReference>
<sequence>MEEHGKNSNTDLLVSLLQLSKDADADERKKFTQTLATLSVGGQSAAELSDGRFAVVHEANDERSAQTLMDTLKSTTGQAFDSATLDAESMGSGADAAKALVYSIRQFSDSGEDFDLENLTRNYSKNMEETRKRIQSLRALIKDRRFNIAYQPIVAITTKALHHVEALVRFDMRGGSPYEMISFAEQVGMIDEFDQIMLETVIKNLRRLVARGANPSIAVNLSARSLTTPSFISRLKETLLAHRGLRNHLIIEVTESAQVSDLGPLGQSIAMIREAGFAVCLDDFGAGHSGFQYLRQLKVDVVKIDGSYIKDAENDAESRAFLRAMASLCKDLKIKMVGEWIETPAQAELLKSVGVELGQGFLFGRPMMTLPKEMQKTPTPP</sequence>
<proteinExistence type="predicted"/>
<evidence type="ECO:0000313" key="3">
    <source>
        <dbReference type="Proteomes" id="UP000324996"/>
    </source>
</evidence>
<accession>A0A5A7N6I5</accession>
<dbReference type="RefSeq" id="WP_313979240.1">
    <property type="nucleotide sequence ID" value="NZ_BKCN01000003.1"/>
</dbReference>
<dbReference type="GO" id="GO:0071111">
    <property type="term" value="F:cyclic-guanylate-specific phosphodiesterase activity"/>
    <property type="evidence" value="ECO:0007669"/>
    <property type="project" value="InterPro"/>
</dbReference>
<feature type="domain" description="EAL" evidence="1">
    <location>
        <begin position="130"/>
        <end position="380"/>
    </location>
</feature>
<dbReference type="CDD" id="cd01948">
    <property type="entry name" value="EAL"/>
    <property type="match status" value="1"/>
</dbReference>
<protein>
    <recommendedName>
        <fullName evidence="1">EAL domain-containing protein</fullName>
    </recommendedName>
</protein>
<gene>
    <name evidence="2" type="ORF">JCM17846_09370</name>
</gene>
<dbReference type="PROSITE" id="PS50883">
    <property type="entry name" value="EAL"/>
    <property type="match status" value="1"/>
</dbReference>
<dbReference type="PANTHER" id="PTHR33121:SF79">
    <property type="entry name" value="CYCLIC DI-GMP PHOSPHODIESTERASE PDED-RELATED"/>
    <property type="match status" value="1"/>
</dbReference>
<dbReference type="InterPro" id="IPR001633">
    <property type="entry name" value="EAL_dom"/>
</dbReference>
<comment type="caution">
    <text evidence="2">The sequence shown here is derived from an EMBL/GenBank/DDBJ whole genome shotgun (WGS) entry which is preliminary data.</text>
</comment>
<organism evidence="2 3">
    <name type="scientific">Iodidimonas nitroreducens</name>
    <dbReference type="NCBI Taxonomy" id="1236968"/>
    <lineage>
        <taxon>Bacteria</taxon>
        <taxon>Pseudomonadati</taxon>
        <taxon>Pseudomonadota</taxon>
        <taxon>Alphaproteobacteria</taxon>
        <taxon>Iodidimonadales</taxon>
        <taxon>Iodidimonadaceae</taxon>
        <taxon>Iodidimonas</taxon>
    </lineage>
</organism>
<dbReference type="AlphaFoldDB" id="A0A5A7N6I5"/>
<dbReference type="Gene3D" id="3.20.20.450">
    <property type="entry name" value="EAL domain"/>
    <property type="match status" value="1"/>
</dbReference>
<dbReference type="PANTHER" id="PTHR33121">
    <property type="entry name" value="CYCLIC DI-GMP PHOSPHODIESTERASE PDEF"/>
    <property type="match status" value="1"/>
</dbReference>
<name>A0A5A7N6I5_9PROT</name>
<reference evidence="2 3" key="1">
    <citation type="submission" date="2019-09" db="EMBL/GenBank/DDBJ databases">
        <title>NBRP : Genome information of microbial organism related human and environment.</title>
        <authorList>
            <person name="Hattori M."/>
            <person name="Oshima K."/>
            <person name="Inaba H."/>
            <person name="Suda W."/>
            <person name="Sakamoto M."/>
            <person name="Iino T."/>
            <person name="Kitahara M."/>
            <person name="Oshida Y."/>
            <person name="Iida T."/>
            <person name="Kudo T."/>
            <person name="Itoh T."/>
            <person name="Ohkuma M."/>
        </authorList>
    </citation>
    <scope>NUCLEOTIDE SEQUENCE [LARGE SCALE GENOMIC DNA]</scope>
    <source>
        <strain evidence="2 3">Q-1</strain>
    </source>
</reference>
<dbReference type="InterPro" id="IPR035919">
    <property type="entry name" value="EAL_sf"/>
</dbReference>